<keyword evidence="5" id="KW-0547">Nucleotide-binding</keyword>
<dbReference type="Gene3D" id="3.30.450.20">
    <property type="entry name" value="PAS domain"/>
    <property type="match status" value="1"/>
</dbReference>
<dbReference type="PROSITE" id="PS50109">
    <property type="entry name" value="HIS_KIN"/>
    <property type="match status" value="1"/>
</dbReference>
<dbReference type="InterPro" id="IPR005467">
    <property type="entry name" value="His_kinase_dom"/>
</dbReference>
<dbReference type="InterPro" id="IPR036890">
    <property type="entry name" value="HATPase_C_sf"/>
</dbReference>
<dbReference type="Proteomes" id="UP000199288">
    <property type="component" value="Unassembled WGS sequence"/>
</dbReference>
<name>A0A1H4DJ88_9ACTO</name>
<dbReference type="GO" id="GO:0005524">
    <property type="term" value="F:ATP binding"/>
    <property type="evidence" value="ECO:0007669"/>
    <property type="project" value="UniProtKB-KW"/>
</dbReference>
<evidence type="ECO:0000313" key="10">
    <source>
        <dbReference type="Proteomes" id="UP000199288"/>
    </source>
</evidence>
<sequence>MSNLNDLIRRLGGLDARQAEWLHLLVGDWQILSDLAFADLVLWVPDGEGFTAVSHCRPSTGSTVHHDDVVGRHIPEGRRAMLEETMASGQIRRSDEPRWTGSYAVREDLVPVVFEGQPIAVLSREANLGTARSQSRLERNYHGAADDLCAMITRGEFPSTSVPGYRRGMPRVGDGMVRLDPDGDVTYASPNALSCFHRLGVQGNMNGRNLAQAVSDIIEPHSLVDETLPVVLMGRAAWLTEVESYGVSLTLRAQPITEHGQRRGAILLVRDVSEVRRRERELLTKDATIREIHHRVKNNLQTVAALLRLQARRSSSDETREALGEAMRRVATIATVHETLSQTIDETVDFDNVFVRVLRLAADVASPGDHPTTKVIGSFGFVGADVATSLSVVLMELVSNAVEHGYDGQGGEIEIEARRDDCDLTVYVRDSGSGVTDAGPGTGLGTQIVRTLVQGELRGTISWNPREPQGTEVMVHVHLCNRATTDGE</sequence>
<organism evidence="9 10">
    <name type="scientific">Bowdeniella nasicola</name>
    <dbReference type="NCBI Taxonomy" id="208480"/>
    <lineage>
        <taxon>Bacteria</taxon>
        <taxon>Bacillati</taxon>
        <taxon>Actinomycetota</taxon>
        <taxon>Actinomycetes</taxon>
        <taxon>Actinomycetales</taxon>
        <taxon>Actinomycetaceae</taxon>
        <taxon>Bowdeniella</taxon>
    </lineage>
</organism>
<keyword evidence="7" id="KW-0067">ATP-binding</keyword>
<keyword evidence="10" id="KW-1185">Reference proteome</keyword>
<dbReference type="SUPFAM" id="SSF55874">
    <property type="entry name" value="ATPase domain of HSP90 chaperone/DNA topoisomerase II/histidine kinase"/>
    <property type="match status" value="1"/>
</dbReference>
<evidence type="ECO:0000259" key="8">
    <source>
        <dbReference type="PROSITE" id="PS50109"/>
    </source>
</evidence>
<dbReference type="InterPro" id="IPR022066">
    <property type="entry name" value="PdtaS_GAF"/>
</dbReference>
<dbReference type="PANTHER" id="PTHR41523">
    <property type="entry name" value="TWO-COMPONENT SYSTEM SENSOR PROTEIN"/>
    <property type="match status" value="1"/>
</dbReference>
<reference evidence="10" key="1">
    <citation type="submission" date="2016-10" db="EMBL/GenBank/DDBJ databases">
        <authorList>
            <person name="Varghese N."/>
            <person name="Submissions S."/>
        </authorList>
    </citation>
    <scope>NUCLEOTIDE SEQUENCE [LARGE SCALE GENOMIC DNA]</scope>
    <source>
        <strain evidence="10">KPR-1</strain>
    </source>
</reference>
<dbReference type="AlphaFoldDB" id="A0A1H4DJ88"/>
<dbReference type="Pfam" id="PF12282">
    <property type="entry name" value="GAF_PdtaS"/>
    <property type="match status" value="1"/>
</dbReference>
<dbReference type="InterPro" id="IPR035965">
    <property type="entry name" value="PAS-like_dom_sf"/>
</dbReference>
<evidence type="ECO:0000313" key="9">
    <source>
        <dbReference type="EMBL" id="SEA72637.1"/>
    </source>
</evidence>
<dbReference type="SUPFAM" id="SSF55785">
    <property type="entry name" value="PYP-like sensor domain (PAS domain)"/>
    <property type="match status" value="1"/>
</dbReference>
<feature type="domain" description="Histidine kinase" evidence="8">
    <location>
        <begin position="291"/>
        <end position="481"/>
    </location>
</feature>
<proteinExistence type="predicted"/>
<evidence type="ECO:0000256" key="4">
    <source>
        <dbReference type="ARBA" id="ARBA00022679"/>
    </source>
</evidence>
<keyword evidence="6 9" id="KW-0418">Kinase</keyword>
<dbReference type="InterPro" id="IPR003594">
    <property type="entry name" value="HATPase_dom"/>
</dbReference>
<protein>
    <recommendedName>
        <fullName evidence="2">histidine kinase</fullName>
        <ecNumber evidence="2">2.7.13.3</ecNumber>
    </recommendedName>
</protein>
<dbReference type="InterPro" id="IPR038424">
    <property type="entry name" value="H_kinase_PdtaS_GAF_sf"/>
</dbReference>
<evidence type="ECO:0000256" key="2">
    <source>
        <dbReference type="ARBA" id="ARBA00012438"/>
    </source>
</evidence>
<dbReference type="InterPro" id="IPR011495">
    <property type="entry name" value="Sig_transdc_His_kin_sub2_dim/P"/>
</dbReference>
<keyword evidence="3" id="KW-0597">Phosphoprotein</keyword>
<gene>
    <name evidence="9" type="ORF">SAMN02910418_02258</name>
</gene>
<comment type="catalytic activity">
    <reaction evidence="1">
        <text>ATP + protein L-histidine = ADP + protein N-phospho-L-histidine.</text>
        <dbReference type="EC" id="2.7.13.3"/>
    </reaction>
</comment>
<dbReference type="GO" id="GO:0004673">
    <property type="term" value="F:protein histidine kinase activity"/>
    <property type="evidence" value="ECO:0007669"/>
    <property type="project" value="UniProtKB-EC"/>
</dbReference>
<dbReference type="EMBL" id="FNQV01000017">
    <property type="protein sequence ID" value="SEA72637.1"/>
    <property type="molecule type" value="Genomic_DNA"/>
</dbReference>
<evidence type="ECO:0000256" key="6">
    <source>
        <dbReference type="ARBA" id="ARBA00022777"/>
    </source>
</evidence>
<evidence type="ECO:0000256" key="7">
    <source>
        <dbReference type="ARBA" id="ARBA00022840"/>
    </source>
</evidence>
<dbReference type="Pfam" id="PF02518">
    <property type="entry name" value="HATPase_c"/>
    <property type="match status" value="1"/>
</dbReference>
<dbReference type="Pfam" id="PF07568">
    <property type="entry name" value="HisKA_2"/>
    <property type="match status" value="1"/>
</dbReference>
<evidence type="ECO:0000256" key="3">
    <source>
        <dbReference type="ARBA" id="ARBA00022553"/>
    </source>
</evidence>
<dbReference type="Gene3D" id="3.30.450.280">
    <property type="entry name" value="GAF domain"/>
    <property type="match status" value="1"/>
</dbReference>
<dbReference type="SMART" id="SM00387">
    <property type="entry name" value="HATPase_c"/>
    <property type="match status" value="1"/>
</dbReference>
<dbReference type="Gene3D" id="3.30.565.10">
    <property type="entry name" value="Histidine kinase-like ATPase, C-terminal domain"/>
    <property type="match status" value="1"/>
</dbReference>
<keyword evidence="4" id="KW-0808">Transferase</keyword>
<evidence type="ECO:0000256" key="1">
    <source>
        <dbReference type="ARBA" id="ARBA00000085"/>
    </source>
</evidence>
<evidence type="ECO:0000256" key="5">
    <source>
        <dbReference type="ARBA" id="ARBA00022741"/>
    </source>
</evidence>
<dbReference type="PANTHER" id="PTHR41523:SF8">
    <property type="entry name" value="ETHYLENE RESPONSE SENSOR PROTEIN"/>
    <property type="match status" value="1"/>
</dbReference>
<accession>A0A1H4DJ88</accession>
<dbReference type="EC" id="2.7.13.3" evidence="2"/>
<dbReference type="RefSeq" id="WP_261977107.1">
    <property type="nucleotide sequence ID" value="NZ_FNQV01000017.1"/>
</dbReference>